<dbReference type="SUPFAM" id="SSF53756">
    <property type="entry name" value="UDP-Glycosyltransferase/glycogen phosphorylase"/>
    <property type="match status" value="2"/>
</dbReference>
<reference evidence="3 4" key="1">
    <citation type="submission" date="2016-08" db="EMBL/GenBank/DDBJ databases">
        <authorList>
            <person name="Seilhamer J.J."/>
        </authorList>
    </citation>
    <scope>NUCLEOTIDE SEQUENCE [LARGE SCALE GENOMIC DNA]</scope>
    <source>
        <strain evidence="3">L21-II-0</strain>
    </source>
</reference>
<keyword evidence="3" id="KW-0328">Glycosyltransferase</keyword>
<feature type="domain" description="Glycosyl transferase family 1" evidence="2">
    <location>
        <begin position="359"/>
        <end position="521"/>
    </location>
</feature>
<organism evidence="3 4">
    <name type="scientific">Methanoculleus chikugoensis</name>
    <dbReference type="NCBI Taxonomy" id="118126"/>
    <lineage>
        <taxon>Archaea</taxon>
        <taxon>Methanobacteriati</taxon>
        <taxon>Methanobacteriota</taxon>
        <taxon>Stenosarchaea group</taxon>
        <taxon>Methanomicrobia</taxon>
        <taxon>Methanomicrobiales</taxon>
        <taxon>Methanomicrobiaceae</taxon>
        <taxon>Methanoculleus</taxon>
    </lineage>
</organism>
<evidence type="ECO:0000313" key="3">
    <source>
        <dbReference type="EMBL" id="SCL74660.1"/>
    </source>
</evidence>
<dbReference type="PANTHER" id="PTHR46401:SF2">
    <property type="entry name" value="GLYCOSYLTRANSFERASE WBBK-RELATED"/>
    <property type="match status" value="1"/>
</dbReference>
<evidence type="ECO:0000259" key="2">
    <source>
        <dbReference type="Pfam" id="PF00534"/>
    </source>
</evidence>
<dbReference type="AlphaFoldDB" id="A0A1M4MIL5"/>
<dbReference type="EC" id="2.4.-.-" evidence="3"/>
<dbReference type="Pfam" id="PF13692">
    <property type="entry name" value="Glyco_trans_1_4"/>
    <property type="match status" value="1"/>
</dbReference>
<dbReference type="Pfam" id="PF13578">
    <property type="entry name" value="Methyltransf_24"/>
    <property type="match status" value="1"/>
</dbReference>
<dbReference type="Gene3D" id="3.40.50.150">
    <property type="entry name" value="Vaccinia Virus protein VP39"/>
    <property type="match status" value="1"/>
</dbReference>
<dbReference type="SUPFAM" id="SSF53335">
    <property type="entry name" value="S-adenosyl-L-methionine-dependent methyltransferases"/>
    <property type="match status" value="1"/>
</dbReference>
<dbReference type="InterPro" id="IPR029063">
    <property type="entry name" value="SAM-dependent_MTases_sf"/>
</dbReference>
<dbReference type="Proteomes" id="UP000184671">
    <property type="component" value="Unassembled WGS sequence"/>
</dbReference>
<gene>
    <name evidence="3" type="primary">epsD</name>
    <name evidence="3" type="ORF">L21_0542</name>
</gene>
<dbReference type="InterPro" id="IPR001296">
    <property type="entry name" value="Glyco_trans_1"/>
</dbReference>
<dbReference type="STRING" id="118126.L21_0542"/>
<dbReference type="Pfam" id="PF00534">
    <property type="entry name" value="Glycos_transf_1"/>
    <property type="match status" value="1"/>
</dbReference>
<evidence type="ECO:0000256" key="1">
    <source>
        <dbReference type="ARBA" id="ARBA00022679"/>
    </source>
</evidence>
<proteinExistence type="predicted"/>
<keyword evidence="1 3" id="KW-0808">Transferase</keyword>
<dbReference type="CDD" id="cd03809">
    <property type="entry name" value="GT4_MtfB-like"/>
    <property type="match status" value="1"/>
</dbReference>
<evidence type="ECO:0000313" key="4">
    <source>
        <dbReference type="Proteomes" id="UP000184671"/>
    </source>
</evidence>
<dbReference type="Gene3D" id="3.40.50.2000">
    <property type="entry name" value="Glycogen Phosphorylase B"/>
    <property type="match status" value="2"/>
</dbReference>
<accession>A0A1M4MIL5</accession>
<name>A0A1M4MIL5_9EURY</name>
<sequence length="785" mass="88480">MRQIRTAVPDCALLILADPTNVEIPDDLQKLVFPIGFPDDSELKYVMSQADLGISPSLWEGFNLPIAEMQWLGRPVLAFNLGAHPEVILDPWYLCNDMNDMVVKALEILNGHELETSKREASLEKFRESFRWDRVIMEYNNILKDLQEGIVKDKAGSLTIIVDVTNASRDPANSGVIRVTRRICKELQRYLDPVFVVWDSSSKCYLLPNKSEFKQLGEFNGPLPGDESKLSPDDHRVTLHEYLPSLGGTFWLLFTETVDETHARVVRQYARDKGINLAAIFYDAIPVLYPDLCKDLTIKQNHRQYMTGLAECDVVIPISNYSAQCLMDFWESSSISGCKVIPNPLPGEFGGAERTVEIPEFRAKSADILCVSTLEPRKNHKTLVQACLLLQEKYPNLDWNLTLVGNRYAGAFDIADYVQSVSANNPHIKWLGVVDDITLHSLYEKASFTVYPSIVEGFGMPILESLWHGKPCICYNKGVMAELAKDGGCLTVDVKNASFLSETIHRLITDEELHLKLSQEAVAREIKSWDDYIRELLSVLILESTTKFTTVGSSVSRQEPAMLADSPNWEDILYPGCLCEHWQMNHSERLAVTALLSRHKPRCSIEVGTYMGGSLSLISQYSHTVFSIDIDPSIPNKFRQFDNVCFLTGPSKIILPLLLKELDREQVPVDFILIDGDHSAEGIKQDLESVLSYIPKKPLFIVMHDSFNPECRRGMQEVNWEGSPYVHWVDLDFIPGRIVETGGPSRGEMWGGLGLAYLKPVTRQGPLQINLSAGKMHEIIKNCRK</sequence>
<dbReference type="EMBL" id="FMID01000015">
    <property type="protein sequence ID" value="SCL74660.1"/>
    <property type="molecule type" value="Genomic_DNA"/>
</dbReference>
<protein>
    <submittedName>
        <fullName evidence="3">Putative glycosyltransferase EpsD</fullName>
        <ecNumber evidence="3">2.4.-.-</ecNumber>
    </submittedName>
</protein>
<dbReference type="GO" id="GO:0016757">
    <property type="term" value="F:glycosyltransferase activity"/>
    <property type="evidence" value="ECO:0007669"/>
    <property type="project" value="UniProtKB-KW"/>
</dbReference>
<dbReference type="PANTHER" id="PTHR46401">
    <property type="entry name" value="GLYCOSYLTRANSFERASE WBBK-RELATED"/>
    <property type="match status" value="1"/>
</dbReference>